<dbReference type="HOGENOM" id="CLU_2080865_0_0_3"/>
<accession>K9VZ94</accession>
<dbReference type="Proteomes" id="UP000010472">
    <property type="component" value="Chromosome"/>
</dbReference>
<reference evidence="1 2" key="1">
    <citation type="submission" date="2012-06" db="EMBL/GenBank/DDBJ databases">
        <title>Finished chromosome of genome of Crinalium epipsammum PCC 9333.</title>
        <authorList>
            <consortium name="US DOE Joint Genome Institute"/>
            <person name="Gugger M."/>
            <person name="Coursin T."/>
            <person name="Rippka R."/>
            <person name="Tandeau De Marsac N."/>
            <person name="Huntemann M."/>
            <person name="Wei C.-L."/>
            <person name="Han J."/>
            <person name="Detter J.C."/>
            <person name="Han C."/>
            <person name="Tapia R."/>
            <person name="Davenport K."/>
            <person name="Daligault H."/>
            <person name="Erkkila T."/>
            <person name="Gu W."/>
            <person name="Munk A.C.C."/>
            <person name="Teshima H."/>
            <person name="Xu Y."/>
            <person name="Chain P."/>
            <person name="Chen A."/>
            <person name="Krypides N."/>
            <person name="Mavromatis K."/>
            <person name="Markowitz V."/>
            <person name="Szeto E."/>
            <person name="Ivanova N."/>
            <person name="Mikhailova N."/>
            <person name="Ovchinnikova G."/>
            <person name="Pagani I."/>
            <person name="Pati A."/>
            <person name="Goodwin L."/>
            <person name="Peters L."/>
            <person name="Pitluck S."/>
            <person name="Woyke T."/>
            <person name="Kerfeld C."/>
        </authorList>
    </citation>
    <scope>NUCLEOTIDE SEQUENCE [LARGE SCALE GENOMIC DNA]</scope>
    <source>
        <strain evidence="1 2">PCC 9333</strain>
    </source>
</reference>
<dbReference type="AlphaFoldDB" id="K9VZ94"/>
<dbReference type="eggNOG" id="ENOG5033AQY">
    <property type="taxonomic scope" value="Bacteria"/>
</dbReference>
<name>K9VZ94_9CYAN</name>
<organism evidence="1 2">
    <name type="scientific">Crinalium epipsammum PCC 9333</name>
    <dbReference type="NCBI Taxonomy" id="1173022"/>
    <lineage>
        <taxon>Bacteria</taxon>
        <taxon>Bacillati</taxon>
        <taxon>Cyanobacteriota</taxon>
        <taxon>Cyanophyceae</taxon>
        <taxon>Gomontiellales</taxon>
        <taxon>Gomontiellaceae</taxon>
        <taxon>Crinalium</taxon>
    </lineage>
</organism>
<proteinExistence type="predicted"/>
<keyword evidence="2" id="KW-1185">Reference proteome</keyword>
<protein>
    <submittedName>
        <fullName evidence="1">Uncharacterized protein</fullName>
    </submittedName>
</protein>
<dbReference type="EMBL" id="CP003620">
    <property type="protein sequence ID" value="AFZ13286.1"/>
    <property type="molecule type" value="Genomic_DNA"/>
</dbReference>
<evidence type="ECO:0000313" key="1">
    <source>
        <dbReference type="EMBL" id="AFZ13286.1"/>
    </source>
</evidence>
<gene>
    <name evidence="1" type="ORF">Cri9333_2419</name>
</gene>
<sequence>MYFFYIISINIPLIKLNTPAQHNINDLDSAEIEQIQDLIAERKHSREQLSQLINLEISALAETMDKFLPGFWSRFLENRHQACQEFIQKKRNHQLQVALTADQSAQESTNTDDQQLS</sequence>
<dbReference type="KEGG" id="cep:Cri9333_2419"/>
<evidence type="ECO:0000313" key="2">
    <source>
        <dbReference type="Proteomes" id="UP000010472"/>
    </source>
</evidence>